<reference evidence="7" key="1">
    <citation type="journal article" date="2017" name="Nature">
        <title>The sunflower genome provides insights into oil metabolism, flowering and Asterid evolution.</title>
        <authorList>
            <person name="Badouin H."/>
            <person name="Gouzy J."/>
            <person name="Grassa C.J."/>
            <person name="Murat F."/>
            <person name="Staton S.E."/>
            <person name="Cottret L."/>
            <person name="Lelandais-Briere C."/>
            <person name="Owens G.L."/>
            <person name="Carrere S."/>
            <person name="Mayjonade B."/>
            <person name="Legrand L."/>
            <person name="Gill N."/>
            <person name="Kane N.C."/>
            <person name="Bowers J.E."/>
            <person name="Hubner S."/>
            <person name="Bellec A."/>
            <person name="Berard A."/>
            <person name="Berges H."/>
            <person name="Blanchet N."/>
            <person name="Boniface M.C."/>
            <person name="Brunel D."/>
            <person name="Catrice O."/>
            <person name="Chaidir N."/>
            <person name="Claudel C."/>
            <person name="Donnadieu C."/>
            <person name="Faraut T."/>
            <person name="Fievet G."/>
            <person name="Helmstetter N."/>
            <person name="King M."/>
            <person name="Knapp S.J."/>
            <person name="Lai Z."/>
            <person name="Le Paslier M.C."/>
            <person name="Lippi Y."/>
            <person name="Lorenzon L."/>
            <person name="Mandel J.R."/>
            <person name="Marage G."/>
            <person name="Marchand G."/>
            <person name="Marquand E."/>
            <person name="Bret-Mestries E."/>
            <person name="Morien E."/>
            <person name="Nambeesan S."/>
            <person name="Nguyen T."/>
            <person name="Pegot-Espagnet P."/>
            <person name="Pouilly N."/>
            <person name="Raftis F."/>
            <person name="Sallet E."/>
            <person name="Schiex T."/>
            <person name="Thomas J."/>
            <person name="Vandecasteele C."/>
            <person name="Vares D."/>
            <person name="Vear F."/>
            <person name="Vautrin S."/>
            <person name="Crespi M."/>
            <person name="Mangin B."/>
            <person name="Burke J.M."/>
            <person name="Salse J."/>
            <person name="Munos S."/>
            <person name="Vincourt P."/>
            <person name="Rieseberg L.H."/>
            <person name="Langlade N.B."/>
        </authorList>
    </citation>
    <scope>NUCLEOTIDE SEQUENCE</scope>
    <source>
        <tissue evidence="7">Leaves</tissue>
    </source>
</reference>
<keyword evidence="2" id="KW-0547">Nucleotide-binding</keyword>
<feature type="chain" id="PRO_5039902041" description="Serine-threonine/tyrosine-protein kinase catalytic domain-containing protein" evidence="5">
    <location>
        <begin position="23"/>
        <end position="150"/>
    </location>
</feature>
<sequence length="150" mass="17422">MFLSFLILHLITFLHYNTKGYTAPEYVMYGVLSDKVDTFSFGIVILEIISGRKCTYRYFNNTSTDCLLEHAWKLYETHKLMKLVDETLDANLDEETHVMKIIEIALLCTQSPVSERPAMSEVVLMLQNDPSLGERKLTKPNFTDQNRRIH</sequence>
<evidence type="ECO:0000256" key="2">
    <source>
        <dbReference type="ARBA" id="ARBA00022741"/>
    </source>
</evidence>
<dbReference type="EMBL" id="MNCJ02000330">
    <property type="protein sequence ID" value="KAF5762712.1"/>
    <property type="molecule type" value="Genomic_DNA"/>
</dbReference>
<dbReference type="GO" id="GO:0004672">
    <property type="term" value="F:protein kinase activity"/>
    <property type="evidence" value="ECO:0007669"/>
    <property type="project" value="InterPro"/>
</dbReference>
<evidence type="ECO:0000256" key="5">
    <source>
        <dbReference type="SAM" id="SignalP"/>
    </source>
</evidence>
<dbReference type="GO" id="GO:0005524">
    <property type="term" value="F:ATP binding"/>
    <property type="evidence" value="ECO:0007669"/>
    <property type="project" value="UniProtKB-KW"/>
</dbReference>
<dbReference type="Gramene" id="mRNA:HanXRQr2_Chr15g0672071">
    <property type="protein sequence ID" value="mRNA:HanXRQr2_Chr15g0672071"/>
    <property type="gene ID" value="HanXRQr2_Chr15g0672071"/>
</dbReference>
<dbReference type="Proteomes" id="UP000215914">
    <property type="component" value="Unassembled WGS sequence"/>
</dbReference>
<evidence type="ECO:0000259" key="6">
    <source>
        <dbReference type="Pfam" id="PF07714"/>
    </source>
</evidence>
<feature type="domain" description="Serine-threonine/tyrosine-protein kinase catalytic" evidence="6">
    <location>
        <begin position="21"/>
        <end position="124"/>
    </location>
</feature>
<dbReference type="Gene3D" id="1.10.510.10">
    <property type="entry name" value="Transferase(Phosphotransferase) domain 1"/>
    <property type="match status" value="1"/>
</dbReference>
<dbReference type="PANTHER" id="PTHR47973">
    <property type="entry name" value="CYSTEINE-RICH RECEPTOR-LIKE PROTEIN KINASE 3"/>
    <property type="match status" value="1"/>
</dbReference>
<dbReference type="SUPFAM" id="SSF56112">
    <property type="entry name" value="Protein kinase-like (PK-like)"/>
    <property type="match status" value="1"/>
</dbReference>
<keyword evidence="5" id="KW-0732">Signal</keyword>
<accession>A0A9K3DW84</accession>
<dbReference type="InterPro" id="IPR001245">
    <property type="entry name" value="Ser-Thr/Tyr_kinase_cat_dom"/>
</dbReference>
<feature type="signal peptide" evidence="5">
    <location>
        <begin position="1"/>
        <end position="22"/>
    </location>
</feature>
<keyword evidence="4" id="KW-0067">ATP-binding</keyword>
<dbReference type="InterPro" id="IPR011009">
    <property type="entry name" value="Kinase-like_dom_sf"/>
</dbReference>
<keyword evidence="3" id="KW-0418">Kinase</keyword>
<dbReference type="Pfam" id="PF07714">
    <property type="entry name" value="PK_Tyr_Ser-Thr"/>
    <property type="match status" value="1"/>
</dbReference>
<keyword evidence="1 7" id="KW-0808">Transferase</keyword>
<evidence type="ECO:0000256" key="3">
    <source>
        <dbReference type="ARBA" id="ARBA00022777"/>
    </source>
</evidence>
<reference evidence="7" key="2">
    <citation type="submission" date="2020-06" db="EMBL/GenBank/DDBJ databases">
        <title>Helianthus annuus Genome sequencing and assembly Release 2.</title>
        <authorList>
            <person name="Gouzy J."/>
            <person name="Langlade N."/>
            <person name="Munos S."/>
        </authorList>
    </citation>
    <scope>NUCLEOTIDE SEQUENCE</scope>
    <source>
        <tissue evidence="7">Leaves</tissue>
    </source>
</reference>
<evidence type="ECO:0000313" key="8">
    <source>
        <dbReference type="Proteomes" id="UP000215914"/>
    </source>
</evidence>
<comment type="caution">
    <text evidence="7">The sequence shown here is derived from an EMBL/GenBank/DDBJ whole genome shotgun (WGS) entry which is preliminary data.</text>
</comment>
<name>A0A9K3DW84_HELAN</name>
<gene>
    <name evidence="7" type="ORF">HanXRQr2_Chr15g0672071</name>
</gene>
<keyword evidence="8" id="KW-1185">Reference proteome</keyword>
<dbReference type="AlphaFoldDB" id="A0A9K3DW84"/>
<evidence type="ECO:0000313" key="7">
    <source>
        <dbReference type="EMBL" id="KAF5762712.1"/>
    </source>
</evidence>
<organism evidence="7 8">
    <name type="scientific">Helianthus annuus</name>
    <name type="common">Common sunflower</name>
    <dbReference type="NCBI Taxonomy" id="4232"/>
    <lineage>
        <taxon>Eukaryota</taxon>
        <taxon>Viridiplantae</taxon>
        <taxon>Streptophyta</taxon>
        <taxon>Embryophyta</taxon>
        <taxon>Tracheophyta</taxon>
        <taxon>Spermatophyta</taxon>
        <taxon>Magnoliopsida</taxon>
        <taxon>eudicotyledons</taxon>
        <taxon>Gunneridae</taxon>
        <taxon>Pentapetalae</taxon>
        <taxon>asterids</taxon>
        <taxon>campanulids</taxon>
        <taxon>Asterales</taxon>
        <taxon>Asteraceae</taxon>
        <taxon>Asteroideae</taxon>
        <taxon>Heliantheae alliance</taxon>
        <taxon>Heliantheae</taxon>
        <taxon>Helianthus</taxon>
    </lineage>
</organism>
<evidence type="ECO:0000256" key="4">
    <source>
        <dbReference type="ARBA" id="ARBA00022840"/>
    </source>
</evidence>
<protein>
    <recommendedName>
        <fullName evidence="6">Serine-threonine/tyrosine-protein kinase catalytic domain-containing protein</fullName>
    </recommendedName>
</protein>
<proteinExistence type="predicted"/>
<evidence type="ECO:0000256" key="1">
    <source>
        <dbReference type="ARBA" id="ARBA00022679"/>
    </source>
</evidence>
<dbReference type="InterPro" id="IPR052059">
    <property type="entry name" value="CR_Ser/Thr_kinase"/>
</dbReference>